<evidence type="ECO:0000313" key="2">
    <source>
        <dbReference type="Proteomes" id="UP000435243"/>
    </source>
</evidence>
<dbReference type="EMBL" id="WTYY01000003">
    <property type="protein sequence ID" value="MXO88239.1"/>
    <property type="molecule type" value="Genomic_DNA"/>
</dbReference>
<dbReference type="OrthoDB" id="8617719at2"/>
<dbReference type="NCBIfam" id="TIGR02646">
    <property type="entry name" value="retron system putative HNH endonuclease"/>
    <property type="match status" value="1"/>
</dbReference>
<dbReference type="InterPro" id="IPR013467">
    <property type="entry name" value="HNH78-like"/>
</dbReference>
<comment type="caution">
    <text evidence="1">The sequence shown here is derived from an EMBL/GenBank/DDBJ whole genome shotgun (WGS) entry which is preliminary data.</text>
</comment>
<dbReference type="AlphaFoldDB" id="A0A844ZRK9"/>
<proteinExistence type="predicted"/>
<keyword evidence="2" id="KW-1185">Reference proteome</keyword>
<sequence length="232" mass="25736">MRQIKKQAPPAALTEWIAANQNGPNCNYRSLTGELRRVIREALVAEQGCLCAYSGRGIDPDSCHIEHLKPQAHCKDLEEVSYKNLVAAVPKPNSPNLPYGAHLKANWPSDDEVAMFVSPLQAGCTARFTYNFRGKIEPSNPDDEPALETIKRLGLNHSILVEYRREAIGQTLQAPKKGPASLDAKTAKRRLEGLRKQEEGSDQLEQFSFALICALEKHIERIQKIAGGKKKA</sequence>
<dbReference type="Gene3D" id="1.10.30.50">
    <property type="match status" value="1"/>
</dbReference>
<reference evidence="1 2" key="1">
    <citation type="submission" date="2019-12" db="EMBL/GenBank/DDBJ databases">
        <title>Genomic-based taxomic classification of the family Erythrobacteraceae.</title>
        <authorList>
            <person name="Xu L."/>
        </authorList>
    </citation>
    <scope>NUCLEOTIDE SEQUENCE [LARGE SCALE GENOMIC DNA]</scope>
    <source>
        <strain evidence="1 2">JCM 16339</strain>
    </source>
</reference>
<dbReference type="RefSeq" id="WP_160590384.1">
    <property type="nucleotide sequence ID" value="NZ_BAAAFP010000001.1"/>
</dbReference>
<accession>A0A844ZRK9</accession>
<gene>
    <name evidence="1" type="ORF">GRI32_05745</name>
</gene>
<protein>
    <submittedName>
        <fullName evidence="1">TIGR02646 family protein</fullName>
    </submittedName>
</protein>
<name>A0A844ZRK9_9SPHN</name>
<dbReference type="Proteomes" id="UP000435243">
    <property type="component" value="Unassembled WGS sequence"/>
</dbReference>
<organism evidence="1 2">
    <name type="scientific">Alteraurantiacibacter aestuarii</name>
    <dbReference type="NCBI Taxonomy" id="650004"/>
    <lineage>
        <taxon>Bacteria</taxon>
        <taxon>Pseudomonadati</taxon>
        <taxon>Pseudomonadota</taxon>
        <taxon>Alphaproteobacteria</taxon>
        <taxon>Sphingomonadales</taxon>
        <taxon>Erythrobacteraceae</taxon>
        <taxon>Alteraurantiacibacter</taxon>
    </lineage>
</organism>
<evidence type="ECO:0000313" key="1">
    <source>
        <dbReference type="EMBL" id="MXO88239.1"/>
    </source>
</evidence>